<feature type="domain" description="Cystatin" evidence="4">
    <location>
        <begin position="28"/>
        <end position="118"/>
    </location>
</feature>
<protein>
    <recommendedName>
        <fullName evidence="4">Cystatin domain-containing protein</fullName>
    </recommendedName>
</protein>
<organism evidence="5 6">
    <name type="scientific">Hibiscus trionum</name>
    <name type="common">Flower of an hour</name>
    <dbReference type="NCBI Taxonomy" id="183268"/>
    <lineage>
        <taxon>Eukaryota</taxon>
        <taxon>Viridiplantae</taxon>
        <taxon>Streptophyta</taxon>
        <taxon>Embryophyta</taxon>
        <taxon>Tracheophyta</taxon>
        <taxon>Spermatophyta</taxon>
        <taxon>Magnoliopsida</taxon>
        <taxon>eudicotyledons</taxon>
        <taxon>Gunneridae</taxon>
        <taxon>Pentapetalae</taxon>
        <taxon>rosids</taxon>
        <taxon>malvids</taxon>
        <taxon>Malvales</taxon>
        <taxon>Malvaceae</taxon>
        <taxon>Malvoideae</taxon>
        <taxon>Hibiscus</taxon>
    </lineage>
</organism>
<dbReference type="OrthoDB" id="2016588at2759"/>
<dbReference type="Gene3D" id="3.10.450.10">
    <property type="match status" value="1"/>
</dbReference>
<dbReference type="Proteomes" id="UP001165190">
    <property type="component" value="Unassembled WGS sequence"/>
</dbReference>
<dbReference type="CDD" id="cd00042">
    <property type="entry name" value="CY"/>
    <property type="match status" value="1"/>
</dbReference>
<feature type="signal peptide" evidence="3">
    <location>
        <begin position="1"/>
        <end position="22"/>
    </location>
</feature>
<evidence type="ECO:0000313" key="6">
    <source>
        <dbReference type="Proteomes" id="UP001165190"/>
    </source>
</evidence>
<evidence type="ECO:0000313" key="5">
    <source>
        <dbReference type="EMBL" id="GMI93264.1"/>
    </source>
</evidence>
<reference evidence="5" key="1">
    <citation type="submission" date="2023-05" db="EMBL/GenBank/DDBJ databases">
        <title>Genome and transcriptome analyses reveal genes involved in the formation of fine ridges on petal epidermal cells in Hibiscus trionum.</title>
        <authorList>
            <person name="Koshimizu S."/>
            <person name="Masuda S."/>
            <person name="Ishii T."/>
            <person name="Shirasu K."/>
            <person name="Hoshino A."/>
            <person name="Arita M."/>
        </authorList>
    </citation>
    <scope>NUCLEOTIDE SEQUENCE</scope>
    <source>
        <strain evidence="5">Hamamatsu line</strain>
    </source>
</reference>
<evidence type="ECO:0000256" key="2">
    <source>
        <dbReference type="ARBA" id="ARBA00022704"/>
    </source>
</evidence>
<dbReference type="AlphaFoldDB" id="A0A9W7IC20"/>
<dbReference type="InterPro" id="IPR046350">
    <property type="entry name" value="Cystatin_sf"/>
</dbReference>
<feature type="chain" id="PRO_5040794164" description="Cystatin domain-containing protein" evidence="3">
    <location>
        <begin position="23"/>
        <end position="120"/>
    </location>
</feature>
<dbReference type="SUPFAM" id="SSF54403">
    <property type="entry name" value="Cystatin/monellin"/>
    <property type="match status" value="1"/>
</dbReference>
<accession>A0A9W7IC20</accession>
<dbReference type="SMART" id="SM00043">
    <property type="entry name" value="CY"/>
    <property type="match status" value="1"/>
</dbReference>
<evidence type="ECO:0000256" key="1">
    <source>
        <dbReference type="ARBA" id="ARBA00022690"/>
    </source>
</evidence>
<name>A0A9W7IC20_HIBTR</name>
<keyword evidence="6" id="KW-1185">Reference proteome</keyword>
<dbReference type="PANTHER" id="PTHR47364:SF2">
    <property type="entry name" value="CYSTEINE PROTEINASE INHIBITOR 5"/>
    <property type="match status" value="1"/>
</dbReference>
<dbReference type="PANTHER" id="PTHR47364">
    <property type="entry name" value="CYSTEINE PROTEINASE INHIBITOR 5"/>
    <property type="match status" value="1"/>
</dbReference>
<keyword evidence="3" id="KW-0732">Signal</keyword>
<dbReference type="Pfam" id="PF16845">
    <property type="entry name" value="SQAPI"/>
    <property type="match status" value="1"/>
</dbReference>
<dbReference type="GO" id="GO:0004869">
    <property type="term" value="F:cysteine-type endopeptidase inhibitor activity"/>
    <property type="evidence" value="ECO:0007669"/>
    <property type="project" value="UniProtKB-KW"/>
</dbReference>
<dbReference type="EMBL" id="BSYR01000025">
    <property type="protein sequence ID" value="GMI93264.1"/>
    <property type="molecule type" value="Genomic_DNA"/>
</dbReference>
<dbReference type="InterPro" id="IPR000010">
    <property type="entry name" value="Cystatin_dom"/>
</dbReference>
<keyword evidence="2" id="KW-0789">Thiol protease inhibitor</keyword>
<comment type="caution">
    <text evidence="5">The sequence shown here is derived from an EMBL/GenBank/DDBJ whole genome shotgun (WGS) entry which is preliminary data.</text>
</comment>
<gene>
    <name evidence="5" type="ORF">HRI_002995700</name>
</gene>
<keyword evidence="1" id="KW-0646">Protease inhibitor</keyword>
<sequence length="120" mass="13888">MQQSHHFLILLLPLLFLPFIASESPLGSMVRVWTPRKDIKDPHVIEIAKFAVDEYNKHARSSLKLVMVVSGEIVQVDLRTTYLLFLQATGRAGKRMYRAVVWEKAWRSSKHLISFEPLED</sequence>
<proteinExistence type="predicted"/>
<evidence type="ECO:0000259" key="4">
    <source>
        <dbReference type="SMART" id="SM00043"/>
    </source>
</evidence>
<evidence type="ECO:0000256" key="3">
    <source>
        <dbReference type="SAM" id="SignalP"/>
    </source>
</evidence>